<dbReference type="EMBL" id="FNBW01000002">
    <property type="protein sequence ID" value="SDF31625.1"/>
    <property type="molecule type" value="Genomic_DNA"/>
</dbReference>
<gene>
    <name evidence="1" type="ORF">SAMN05660686_01017</name>
</gene>
<dbReference type="AlphaFoldDB" id="A0A8G2EXC8"/>
<dbReference type="Proteomes" id="UP000198615">
    <property type="component" value="Unassembled WGS sequence"/>
</dbReference>
<accession>A0A8G2EXC8</accession>
<keyword evidence="2" id="KW-1185">Reference proteome</keyword>
<reference evidence="1 2" key="1">
    <citation type="submission" date="2016-10" db="EMBL/GenBank/DDBJ databases">
        <authorList>
            <person name="Varghese N."/>
            <person name="Submissions S."/>
        </authorList>
    </citation>
    <scope>NUCLEOTIDE SEQUENCE [LARGE SCALE GENOMIC DNA]</scope>
    <source>
        <strain evidence="1 2">DSM 18839</strain>
    </source>
</reference>
<name>A0A8G2EXC8_9PROT</name>
<dbReference type="RefSeq" id="WP_028793714.1">
    <property type="nucleotide sequence ID" value="NZ_FNBW01000002.1"/>
</dbReference>
<dbReference type="OrthoDB" id="154708at2"/>
<proteinExistence type="predicted"/>
<organism evidence="1 2">
    <name type="scientific">Thalassobaculum litoreum DSM 18839</name>
    <dbReference type="NCBI Taxonomy" id="1123362"/>
    <lineage>
        <taxon>Bacteria</taxon>
        <taxon>Pseudomonadati</taxon>
        <taxon>Pseudomonadota</taxon>
        <taxon>Alphaproteobacteria</taxon>
        <taxon>Rhodospirillales</taxon>
        <taxon>Thalassobaculaceae</taxon>
        <taxon>Thalassobaculum</taxon>
    </lineage>
</organism>
<comment type="caution">
    <text evidence="1">The sequence shown here is derived from an EMBL/GenBank/DDBJ whole genome shotgun (WGS) entry which is preliminary data.</text>
</comment>
<evidence type="ECO:0000313" key="2">
    <source>
        <dbReference type="Proteomes" id="UP000198615"/>
    </source>
</evidence>
<sequence length="179" mass="19522">MGRGAEDGGWPTDCAQCFGLCCVALAHQPAAGFPAVKASDTVCCHLNDDFRCSVFERLEAEGFPICRAYDCYGAGPVVSDRLRAEWGPWTPPMVAGAAGHLLGFRELARLRMLIVALRREGSPEAVELAARLDPVADAFRRTGRVEIDAETAQFMRWHEPLISAILAPLKEQTKPREGP</sequence>
<protein>
    <submittedName>
        <fullName evidence="1">Uncharacterized protein</fullName>
    </submittedName>
</protein>
<evidence type="ECO:0000313" key="1">
    <source>
        <dbReference type="EMBL" id="SDF31625.1"/>
    </source>
</evidence>